<dbReference type="PANTHER" id="PTHR23076">
    <property type="entry name" value="METALLOPROTEASE M41 FTSH"/>
    <property type="match status" value="1"/>
</dbReference>
<keyword evidence="8 15" id="KW-0378">Hydrolase</keyword>
<name>A0A0F5PM48_9THEO</name>
<dbReference type="Gene3D" id="1.20.58.760">
    <property type="entry name" value="Peptidase M41"/>
    <property type="match status" value="1"/>
</dbReference>
<dbReference type="Pfam" id="PF01434">
    <property type="entry name" value="Peptidase_M41"/>
    <property type="match status" value="1"/>
</dbReference>
<evidence type="ECO:0000313" key="18">
    <source>
        <dbReference type="EMBL" id="KKC28934.1"/>
    </source>
</evidence>
<dbReference type="Gene3D" id="3.40.50.300">
    <property type="entry name" value="P-loop containing nucleotide triphosphate hydrolases"/>
    <property type="match status" value="1"/>
</dbReference>
<dbReference type="GO" id="GO:0005886">
    <property type="term" value="C:plasma membrane"/>
    <property type="evidence" value="ECO:0007669"/>
    <property type="project" value="UniProtKB-SubCell"/>
</dbReference>
<dbReference type="EC" id="3.4.24.-" evidence="15"/>
<dbReference type="InterPro" id="IPR005936">
    <property type="entry name" value="FtsH"/>
</dbReference>
<comment type="similarity">
    <text evidence="2 15">In the C-terminal section; belongs to the peptidase M41 family.</text>
</comment>
<comment type="subcellular location">
    <subcellularLocation>
        <location evidence="15">Cell membrane</location>
        <topology evidence="15">Multi-pass membrane protein</topology>
        <orientation evidence="15">Cytoplasmic side</orientation>
    </subcellularLocation>
    <subcellularLocation>
        <location evidence="1">Membrane</location>
    </subcellularLocation>
</comment>
<keyword evidence="6 15" id="KW-0479">Metal-binding</keyword>
<dbReference type="Pfam" id="PF17862">
    <property type="entry name" value="AAA_lid_3"/>
    <property type="match status" value="1"/>
</dbReference>
<dbReference type="SMART" id="SM00382">
    <property type="entry name" value="AAA"/>
    <property type="match status" value="1"/>
</dbReference>
<dbReference type="GO" id="GO:0004222">
    <property type="term" value="F:metalloendopeptidase activity"/>
    <property type="evidence" value="ECO:0007669"/>
    <property type="project" value="InterPro"/>
</dbReference>
<dbReference type="InterPro" id="IPR000642">
    <property type="entry name" value="Peptidase_M41"/>
</dbReference>
<organism evidence="18 19">
    <name type="scientific">Caldanaerobacter subterraneus subsp. pacificus DSM 12653</name>
    <dbReference type="NCBI Taxonomy" id="391606"/>
    <lineage>
        <taxon>Bacteria</taxon>
        <taxon>Bacillati</taxon>
        <taxon>Bacillota</taxon>
        <taxon>Clostridia</taxon>
        <taxon>Thermoanaerobacterales</taxon>
        <taxon>Thermoanaerobacteraceae</taxon>
        <taxon>Caldanaerobacter</taxon>
    </lineage>
</organism>
<accession>A0A0F5PM48</accession>
<dbReference type="InterPro" id="IPR003593">
    <property type="entry name" value="AAA+_ATPase"/>
</dbReference>
<dbReference type="PANTHER" id="PTHR23076:SF97">
    <property type="entry name" value="ATP-DEPENDENT ZINC METALLOPROTEASE YME1L1"/>
    <property type="match status" value="1"/>
</dbReference>
<feature type="transmembrane region" description="Helical" evidence="15">
    <location>
        <begin position="12"/>
        <end position="31"/>
    </location>
</feature>
<comment type="subunit">
    <text evidence="15">Homohexamer.</text>
</comment>
<keyword evidence="5 15" id="KW-0812">Transmembrane</keyword>
<dbReference type="FunFam" id="1.10.8.60:FF:000001">
    <property type="entry name" value="ATP-dependent zinc metalloprotease FtsH"/>
    <property type="match status" value="1"/>
</dbReference>
<evidence type="ECO:0000256" key="12">
    <source>
        <dbReference type="ARBA" id="ARBA00023049"/>
    </source>
</evidence>
<evidence type="ECO:0000256" key="9">
    <source>
        <dbReference type="ARBA" id="ARBA00022833"/>
    </source>
</evidence>
<evidence type="ECO:0000256" key="7">
    <source>
        <dbReference type="ARBA" id="ARBA00022741"/>
    </source>
</evidence>
<dbReference type="InterPro" id="IPR041569">
    <property type="entry name" value="AAA_lid_3"/>
</dbReference>
<feature type="binding site" evidence="15">
    <location>
        <begin position="207"/>
        <end position="214"/>
    </location>
    <ligand>
        <name>ATP</name>
        <dbReference type="ChEBI" id="CHEBI:30616"/>
    </ligand>
</feature>
<dbReference type="Proteomes" id="UP000010146">
    <property type="component" value="Unassembled WGS sequence"/>
</dbReference>
<evidence type="ECO:0000256" key="10">
    <source>
        <dbReference type="ARBA" id="ARBA00022840"/>
    </source>
</evidence>
<dbReference type="GO" id="GO:0004176">
    <property type="term" value="F:ATP-dependent peptidase activity"/>
    <property type="evidence" value="ECO:0007669"/>
    <property type="project" value="InterPro"/>
</dbReference>
<dbReference type="GO" id="GO:0006508">
    <property type="term" value="P:proteolysis"/>
    <property type="evidence" value="ECO:0007669"/>
    <property type="project" value="UniProtKB-KW"/>
</dbReference>
<dbReference type="CDD" id="cd19501">
    <property type="entry name" value="RecA-like_FtsH"/>
    <property type="match status" value="1"/>
</dbReference>
<feature type="transmembrane region" description="Helical" evidence="15">
    <location>
        <begin position="113"/>
        <end position="135"/>
    </location>
</feature>
<evidence type="ECO:0000256" key="1">
    <source>
        <dbReference type="ARBA" id="ARBA00004370"/>
    </source>
</evidence>
<keyword evidence="11 15" id="KW-1133">Transmembrane helix</keyword>
<dbReference type="EMBL" id="ABXP02000110">
    <property type="protein sequence ID" value="KKC28934.1"/>
    <property type="molecule type" value="Genomic_DNA"/>
</dbReference>
<keyword evidence="3 15" id="KW-1003">Cell membrane</keyword>
<feature type="binding site" evidence="15">
    <location>
        <position position="429"/>
    </location>
    <ligand>
        <name>Zn(2+)</name>
        <dbReference type="ChEBI" id="CHEBI:29105"/>
        <note>catalytic</note>
    </ligand>
</feature>
<feature type="binding site" evidence="15">
    <location>
        <position position="505"/>
    </location>
    <ligand>
        <name>Zn(2+)</name>
        <dbReference type="ChEBI" id="CHEBI:29105"/>
        <note>catalytic</note>
    </ligand>
</feature>
<dbReference type="Gene3D" id="1.10.8.60">
    <property type="match status" value="1"/>
</dbReference>
<evidence type="ECO:0000256" key="3">
    <source>
        <dbReference type="ARBA" id="ARBA00022475"/>
    </source>
</evidence>
<comment type="similarity">
    <text evidence="14 15">In the central section; belongs to the AAA ATPase family.</text>
</comment>
<dbReference type="InterPro" id="IPR037219">
    <property type="entry name" value="Peptidase_M41-like"/>
</dbReference>
<feature type="domain" description="AAA+ ATPase" evidence="17">
    <location>
        <begin position="199"/>
        <end position="338"/>
    </location>
</feature>
<dbReference type="GO" id="GO:0030163">
    <property type="term" value="P:protein catabolic process"/>
    <property type="evidence" value="ECO:0007669"/>
    <property type="project" value="UniProtKB-UniRule"/>
</dbReference>
<evidence type="ECO:0000256" key="11">
    <source>
        <dbReference type="ARBA" id="ARBA00022989"/>
    </source>
</evidence>
<evidence type="ECO:0000259" key="17">
    <source>
        <dbReference type="SMART" id="SM00382"/>
    </source>
</evidence>
<reference evidence="18 19" key="2">
    <citation type="journal article" date="2015" name="BMC Genomics">
        <title>Analysis of three genomes within the thermophilic bacterial species Caldanaerobacter subterraneus with a focus on carbon monoxide dehydrogenase evolution and hydrolase diversity.</title>
        <authorList>
            <person name="Sant'Anna F.H."/>
            <person name="Lebedinsky A.V."/>
            <person name="Sokolova T.G."/>
            <person name="Robb F.T."/>
            <person name="Gonzalez J.M."/>
        </authorList>
    </citation>
    <scope>NUCLEOTIDE SEQUENCE [LARGE SCALE GENOMIC DNA]</scope>
    <source>
        <strain evidence="18 19">DSM 12653</strain>
    </source>
</reference>
<reference evidence="19" key="3">
    <citation type="submission" date="2015-02" db="EMBL/GenBank/DDBJ databases">
        <title>Genome analysis of three genomes within the thermophilic hydrogenogenic bacterial species Caldanaerobacter subterraneus.</title>
        <authorList>
            <person name="Sant'Anna F.H."/>
            <person name="Lebedinsky A."/>
            <person name="Sokolova T."/>
            <person name="Robb F.T."/>
            <person name="Gonzalez J.M."/>
        </authorList>
    </citation>
    <scope>NUCLEOTIDE SEQUENCE [LARGE SCALE GENOMIC DNA]</scope>
    <source>
        <strain evidence="19">DSM 12653</strain>
    </source>
</reference>
<comment type="caution">
    <text evidence="18">The sequence shown here is derived from an EMBL/GenBank/DDBJ whole genome shotgun (WGS) entry which is preliminary data.</text>
</comment>
<evidence type="ECO:0000256" key="8">
    <source>
        <dbReference type="ARBA" id="ARBA00022801"/>
    </source>
</evidence>
<evidence type="ECO:0000256" key="13">
    <source>
        <dbReference type="ARBA" id="ARBA00023136"/>
    </source>
</evidence>
<evidence type="ECO:0000313" key="19">
    <source>
        <dbReference type="Proteomes" id="UP000010146"/>
    </source>
</evidence>
<keyword evidence="13 15" id="KW-0472">Membrane</keyword>
<comment type="function">
    <text evidence="15">Acts as a processive, ATP-dependent zinc metallopeptidase for both cytoplasmic and membrane proteins. Plays a role in the quality control of integral membrane proteins.</text>
</comment>
<dbReference type="Gene3D" id="3.30.720.210">
    <property type="match status" value="1"/>
</dbReference>
<keyword evidence="9 15" id="KW-0862">Zinc</keyword>
<feature type="binding site" evidence="15">
    <location>
        <position position="433"/>
    </location>
    <ligand>
        <name>Zn(2+)</name>
        <dbReference type="ChEBI" id="CHEBI:29105"/>
        <note>catalytic</note>
    </ligand>
</feature>
<keyword evidence="10 15" id="KW-0067">ATP-binding</keyword>
<comment type="cofactor">
    <cofactor evidence="15">
        <name>Zn(2+)</name>
        <dbReference type="ChEBI" id="CHEBI:29105"/>
    </cofactor>
    <text evidence="15">Binds 1 zinc ion per subunit.</text>
</comment>
<evidence type="ECO:0000256" key="16">
    <source>
        <dbReference type="RuleBase" id="RU003651"/>
    </source>
</evidence>
<feature type="active site" evidence="15">
    <location>
        <position position="430"/>
    </location>
</feature>
<evidence type="ECO:0000256" key="4">
    <source>
        <dbReference type="ARBA" id="ARBA00022670"/>
    </source>
</evidence>
<evidence type="ECO:0000256" key="2">
    <source>
        <dbReference type="ARBA" id="ARBA00010044"/>
    </source>
</evidence>
<keyword evidence="12 15" id="KW-0482">Metalloprotease</keyword>
<evidence type="ECO:0000256" key="5">
    <source>
        <dbReference type="ARBA" id="ARBA00022692"/>
    </source>
</evidence>
<proteinExistence type="inferred from homology"/>
<dbReference type="FunFam" id="1.20.58.760:FF:000001">
    <property type="entry name" value="ATP-dependent zinc metalloprotease FtsH"/>
    <property type="match status" value="1"/>
</dbReference>
<dbReference type="Pfam" id="PF00004">
    <property type="entry name" value="AAA"/>
    <property type="match status" value="1"/>
</dbReference>
<dbReference type="GO" id="GO:0005524">
    <property type="term" value="F:ATP binding"/>
    <property type="evidence" value="ECO:0007669"/>
    <property type="project" value="UniProtKB-UniRule"/>
</dbReference>
<dbReference type="Pfam" id="PF06480">
    <property type="entry name" value="FtsH_ext"/>
    <property type="match status" value="1"/>
</dbReference>
<dbReference type="InterPro" id="IPR011546">
    <property type="entry name" value="Pept_M41_FtsH_extracell"/>
</dbReference>
<dbReference type="SUPFAM" id="SSF140990">
    <property type="entry name" value="FtsH protease domain-like"/>
    <property type="match status" value="1"/>
</dbReference>
<dbReference type="InterPro" id="IPR003959">
    <property type="entry name" value="ATPase_AAA_core"/>
</dbReference>
<dbReference type="SUPFAM" id="SSF52540">
    <property type="entry name" value="P-loop containing nucleoside triphosphate hydrolases"/>
    <property type="match status" value="1"/>
</dbReference>
<sequence>MKEGPYLKDNNKIFRSMVLYLLIFIAIYAMVQLYPQATPQVTKIDYGELVRYISANQIKSITLSGNQVKGVFKNGTEFESSVPDITNFMSFVDPYILEGKLDFKYEPQVGPPWWVQMLPSLFLVGVLILFWYIFMQQAQGGGGSRVMSFGKSRARMVTDKDKRVTFNDVAGADEEKEELQEIVEFLKYPKKFIELGARIPKGVLLVGPPGTGKTLLARAVAGEAGVPFFSISGSDFVEMFVGVGAARVRDLFEQAKKNAPCIVFIDEIDAVGRQRGAGLGGGHDEREQTLNQLLVEMDGFSVNEGIIVIAATNRPDILDPALLRPGRFDRHIVVNIPDIKGREEILKVHARNKPLAPDVSLQVIARRTPGFTGADLENVMNEAALLAARKGLKQITMAELEEAITRVVAGPEKRSRIMSEKDKKLVAYHEAGHAVVAKLLPTTPPVHEVTIIPRGRAGGYTMLLPEEDKYYMSKSEMMDEIVHLLGGRAAEKLVLNDISTGAQNDIERATNIARKMVTEYGMSDRLGPMTFGTKSEEVFLGRDLGRTRNYSEEVAAEIDREIRRIIEEAYKRAESLLQENIDKLHRVAKALMEKEKLNGEEFEKVFNGEEIEGVSFA</sequence>
<evidence type="ECO:0000256" key="6">
    <source>
        <dbReference type="ARBA" id="ARBA00022723"/>
    </source>
</evidence>
<evidence type="ECO:0000256" key="14">
    <source>
        <dbReference type="ARBA" id="ARBA00061570"/>
    </source>
</evidence>
<dbReference type="GO" id="GO:0008270">
    <property type="term" value="F:zinc ion binding"/>
    <property type="evidence" value="ECO:0007669"/>
    <property type="project" value="UniProtKB-UniRule"/>
</dbReference>
<dbReference type="HAMAP" id="MF_01458">
    <property type="entry name" value="FtsH"/>
    <property type="match status" value="1"/>
</dbReference>
<dbReference type="FunFam" id="3.40.50.300:FF:000001">
    <property type="entry name" value="ATP-dependent zinc metalloprotease FtsH"/>
    <property type="match status" value="1"/>
</dbReference>
<gene>
    <name evidence="15" type="primary">ftsH</name>
    <name evidence="18" type="ORF">CDSM653_02075</name>
</gene>
<reference evidence="18 19" key="1">
    <citation type="submission" date="2008-07" db="EMBL/GenBank/DDBJ databases">
        <authorList>
            <person name="Gonzalez J."/>
            <person name="Sokolova T."/>
            <person name="Ferriera S."/>
            <person name="Johnson J."/>
            <person name="Kravitz S."/>
            <person name="Beeson K."/>
            <person name="Sutton G."/>
            <person name="Rogers Y.-H."/>
            <person name="Friedman R."/>
            <person name="Frazier M."/>
            <person name="Venter J.C."/>
        </authorList>
    </citation>
    <scope>NUCLEOTIDE SEQUENCE [LARGE SCALE GENOMIC DNA]</scope>
    <source>
        <strain evidence="18 19">DSM 12653</strain>
    </source>
</reference>
<dbReference type="InterPro" id="IPR027417">
    <property type="entry name" value="P-loop_NTPase"/>
</dbReference>
<evidence type="ECO:0000256" key="15">
    <source>
        <dbReference type="HAMAP-Rule" id="MF_01458"/>
    </source>
</evidence>
<dbReference type="NCBIfam" id="TIGR01241">
    <property type="entry name" value="FtsH_fam"/>
    <property type="match status" value="1"/>
</dbReference>
<dbReference type="GO" id="GO:0016887">
    <property type="term" value="F:ATP hydrolysis activity"/>
    <property type="evidence" value="ECO:0007669"/>
    <property type="project" value="UniProtKB-UniRule"/>
</dbReference>
<protein>
    <recommendedName>
        <fullName evidence="15">ATP-dependent zinc metalloprotease FtsH</fullName>
        <ecNumber evidence="15">3.4.24.-</ecNumber>
    </recommendedName>
</protein>
<keyword evidence="7 15" id="KW-0547">Nucleotide-binding</keyword>
<dbReference type="MEROPS" id="M41.021"/>
<dbReference type="PROSITE" id="PS00674">
    <property type="entry name" value="AAA"/>
    <property type="match status" value="1"/>
</dbReference>
<dbReference type="InterPro" id="IPR003960">
    <property type="entry name" value="ATPase_AAA_CS"/>
</dbReference>
<dbReference type="AlphaFoldDB" id="A0A0F5PM48"/>
<comment type="similarity">
    <text evidence="16">Belongs to the AAA ATPase family.</text>
</comment>
<keyword evidence="4 15" id="KW-0645">Protease</keyword>